<dbReference type="Proteomes" id="UP000035704">
    <property type="component" value="Chromosome"/>
</dbReference>
<proteinExistence type="inferred from homology"/>
<dbReference type="InterPro" id="IPR023214">
    <property type="entry name" value="HAD_sf"/>
</dbReference>
<feature type="active site" description="Proton donor" evidence="4">
    <location>
        <position position="12"/>
    </location>
</feature>
<protein>
    <recommendedName>
        <fullName evidence="3">Nucleotidase</fullName>
        <ecNumber evidence="3">3.1.3.-</ecNumber>
    </recommendedName>
</protein>
<dbReference type="PIRSF" id="PIRSF021362">
    <property type="entry name" value="UCP021362_HAD"/>
    <property type="match status" value="1"/>
</dbReference>
<evidence type="ECO:0000256" key="2">
    <source>
        <dbReference type="ARBA" id="ARBA00022801"/>
    </source>
</evidence>
<dbReference type="AlphaFoldDB" id="A0A0G3WA38"/>
<sequence>MVKKLSLCIDIDGTITEAYDWIPRANDYFNTKVTPKDVKVYDIHKVLGIKSEIYDEFYNLYGEVIHEEAKIRRGVKEVLTKLYEKHEIHFVTARQKKMKDVTEKWLSQHGVPLDTLSLLGKHDKVAKAQELACDVFIEDRYENAVQLAEYGFKVLLIDCYYNKGPLSSGITRVMNWLEIKDFIEGYAQQTYHYAKIAT</sequence>
<accession>A0A0G3WA38</accession>
<evidence type="ECO:0000313" key="5">
    <source>
        <dbReference type="EMBL" id="AKL94735.1"/>
    </source>
</evidence>
<dbReference type="InterPro" id="IPR009206">
    <property type="entry name" value="Nucleotidase_putative"/>
</dbReference>
<dbReference type="GO" id="GO:0008253">
    <property type="term" value="F:5'-nucleotidase activity"/>
    <property type="evidence" value="ECO:0007669"/>
    <property type="project" value="InterPro"/>
</dbReference>
<dbReference type="Pfam" id="PF06941">
    <property type="entry name" value="NT5C"/>
    <property type="match status" value="1"/>
</dbReference>
<dbReference type="InterPro" id="IPR052419">
    <property type="entry name" value="5_3-deoxyribonucleotidase-like"/>
</dbReference>
<comment type="similarity">
    <text evidence="1 3">Belongs to the 5'(3')-deoxyribonucleotidase family.</text>
</comment>
<dbReference type="EC" id="3.1.3.-" evidence="3"/>
<evidence type="ECO:0000313" key="6">
    <source>
        <dbReference type="Proteomes" id="UP000035704"/>
    </source>
</evidence>
<dbReference type="SUPFAM" id="SSF56784">
    <property type="entry name" value="HAD-like"/>
    <property type="match status" value="1"/>
</dbReference>
<name>A0A0G3WA38_9CLOT</name>
<organism evidence="5 6">
    <name type="scientific">Clostridium aceticum</name>
    <dbReference type="NCBI Taxonomy" id="84022"/>
    <lineage>
        <taxon>Bacteria</taxon>
        <taxon>Bacillati</taxon>
        <taxon>Bacillota</taxon>
        <taxon>Clostridia</taxon>
        <taxon>Eubacteriales</taxon>
        <taxon>Clostridiaceae</taxon>
        <taxon>Clostridium</taxon>
    </lineage>
</organism>
<gene>
    <name evidence="5" type="ORF">CACET_c12700</name>
</gene>
<evidence type="ECO:0000256" key="1">
    <source>
        <dbReference type="ARBA" id="ARBA00009589"/>
    </source>
</evidence>
<dbReference type="PANTHER" id="PTHR35134:SF2">
    <property type="entry name" value="NUCLEOTIDASE YQFW-RELATED"/>
    <property type="match status" value="1"/>
</dbReference>
<evidence type="ECO:0000256" key="3">
    <source>
        <dbReference type="PIRNR" id="PIRNR021362"/>
    </source>
</evidence>
<reference evidence="5 6" key="1">
    <citation type="submission" date="2014-10" db="EMBL/GenBank/DDBJ databases">
        <title>Genome sequence of Clostridium aceticum DSM 1496.</title>
        <authorList>
            <person name="Poehlein A."/>
            <person name="Schiel-Bengelsdorf B."/>
            <person name="Gottschalk G."/>
            <person name="Duerre P."/>
            <person name="Daniel R."/>
        </authorList>
    </citation>
    <scope>NUCLEOTIDE SEQUENCE [LARGE SCALE GENOMIC DNA]</scope>
    <source>
        <strain evidence="5 6">DSM 1496</strain>
    </source>
</reference>
<dbReference type="InterPro" id="IPR010708">
    <property type="entry name" value="5'(3')-deoxyribonucleotidase"/>
</dbReference>
<keyword evidence="2 3" id="KW-0378">Hydrolase</keyword>
<keyword evidence="6" id="KW-1185">Reference proteome</keyword>
<dbReference type="STRING" id="84022.CACET_c12700"/>
<dbReference type="Gene3D" id="3.40.50.1000">
    <property type="entry name" value="HAD superfamily/HAD-like"/>
    <property type="match status" value="1"/>
</dbReference>
<dbReference type="EMBL" id="CP009687">
    <property type="protein sequence ID" value="AKL94735.1"/>
    <property type="molecule type" value="Genomic_DNA"/>
</dbReference>
<dbReference type="InterPro" id="IPR036412">
    <property type="entry name" value="HAD-like_sf"/>
</dbReference>
<evidence type="ECO:0000256" key="4">
    <source>
        <dbReference type="PIRSR" id="PIRSR610708-1"/>
    </source>
</evidence>
<dbReference type="PATRIC" id="fig|84022.6.peg.1259"/>
<dbReference type="GO" id="GO:0009264">
    <property type="term" value="P:deoxyribonucleotide catabolic process"/>
    <property type="evidence" value="ECO:0007669"/>
    <property type="project" value="InterPro"/>
</dbReference>
<feature type="active site" description="Nucleophile" evidence="4">
    <location>
        <position position="10"/>
    </location>
</feature>
<dbReference type="PANTHER" id="PTHR35134">
    <property type="entry name" value="NUCLEOTIDASE YQFW-RELATED"/>
    <property type="match status" value="1"/>
</dbReference>
<dbReference type="KEGG" id="cace:CACET_c12700"/>